<sequence length="119" mass="12699">MREKRRPSQDHERPSVIGTRRAGAGLPTLPPRANTWHCNKGGGNVFSGSGGGGGGGVAGALLHHTSCHHHHHSYLRAVQLADHNGERIDDSGRKGKVTPGNIDHDSSFLALNRPSTVEY</sequence>
<organism evidence="2 3">
    <name type="scientific">Portunus trituberculatus</name>
    <name type="common">Swimming crab</name>
    <name type="synonym">Neptunus trituberculatus</name>
    <dbReference type="NCBI Taxonomy" id="210409"/>
    <lineage>
        <taxon>Eukaryota</taxon>
        <taxon>Metazoa</taxon>
        <taxon>Ecdysozoa</taxon>
        <taxon>Arthropoda</taxon>
        <taxon>Crustacea</taxon>
        <taxon>Multicrustacea</taxon>
        <taxon>Malacostraca</taxon>
        <taxon>Eumalacostraca</taxon>
        <taxon>Eucarida</taxon>
        <taxon>Decapoda</taxon>
        <taxon>Pleocyemata</taxon>
        <taxon>Brachyura</taxon>
        <taxon>Eubrachyura</taxon>
        <taxon>Portunoidea</taxon>
        <taxon>Portunidae</taxon>
        <taxon>Portuninae</taxon>
        <taxon>Portunus</taxon>
    </lineage>
</organism>
<accession>A0A5B7I766</accession>
<proteinExistence type="predicted"/>
<evidence type="ECO:0000256" key="1">
    <source>
        <dbReference type="SAM" id="MobiDB-lite"/>
    </source>
</evidence>
<feature type="region of interest" description="Disordered" evidence="1">
    <location>
        <begin position="85"/>
        <end position="119"/>
    </location>
</feature>
<comment type="caution">
    <text evidence="2">The sequence shown here is derived from an EMBL/GenBank/DDBJ whole genome shotgun (WGS) entry which is preliminary data.</text>
</comment>
<reference evidence="2 3" key="1">
    <citation type="submission" date="2019-05" db="EMBL/GenBank/DDBJ databases">
        <title>Another draft genome of Portunus trituberculatus and its Hox gene families provides insights of decapod evolution.</title>
        <authorList>
            <person name="Jeong J.-H."/>
            <person name="Song I."/>
            <person name="Kim S."/>
            <person name="Choi T."/>
            <person name="Kim D."/>
            <person name="Ryu S."/>
            <person name="Kim W."/>
        </authorList>
    </citation>
    <scope>NUCLEOTIDE SEQUENCE [LARGE SCALE GENOMIC DNA]</scope>
    <source>
        <tissue evidence="2">Muscle</tissue>
    </source>
</reference>
<feature type="region of interest" description="Disordered" evidence="1">
    <location>
        <begin position="1"/>
        <end position="30"/>
    </location>
</feature>
<gene>
    <name evidence="2" type="ORF">E2C01_071088</name>
</gene>
<dbReference type="AlphaFoldDB" id="A0A5B7I766"/>
<dbReference type="Proteomes" id="UP000324222">
    <property type="component" value="Unassembled WGS sequence"/>
</dbReference>
<feature type="compositionally biased region" description="Basic and acidic residues" evidence="1">
    <location>
        <begin position="1"/>
        <end position="14"/>
    </location>
</feature>
<dbReference type="EMBL" id="VSRR010043912">
    <property type="protein sequence ID" value="MPC76664.1"/>
    <property type="molecule type" value="Genomic_DNA"/>
</dbReference>
<name>A0A5B7I766_PORTR</name>
<protein>
    <submittedName>
        <fullName evidence="2">Uncharacterized protein</fullName>
    </submittedName>
</protein>
<evidence type="ECO:0000313" key="2">
    <source>
        <dbReference type="EMBL" id="MPC76664.1"/>
    </source>
</evidence>
<evidence type="ECO:0000313" key="3">
    <source>
        <dbReference type="Proteomes" id="UP000324222"/>
    </source>
</evidence>
<keyword evidence="3" id="KW-1185">Reference proteome</keyword>